<evidence type="ECO:0008006" key="3">
    <source>
        <dbReference type="Google" id="ProtNLM"/>
    </source>
</evidence>
<accession>A0AAW4AZU3</accession>
<reference evidence="1 2" key="1">
    <citation type="journal article" date="2021" name="PeerJ">
        <title>Analysis of 44 Vibrio anguillarum genomes reveals high genetic diversity.</title>
        <authorList>
            <person name="Hansen M.J."/>
            <person name="Dalsgaard I."/>
        </authorList>
    </citation>
    <scope>NUCLEOTIDE SEQUENCE [LARGE SCALE GENOMIC DNA]</scope>
    <source>
        <strain evidence="1 2">17-16730-2A</strain>
    </source>
</reference>
<name>A0AAW4AZU3_VIBAN</name>
<gene>
    <name evidence="1" type="ORF">EAY07_19915</name>
</gene>
<dbReference type="AlphaFoldDB" id="A0AAW4AZU3"/>
<protein>
    <recommendedName>
        <fullName evidence="3">MarR family transcriptional regulator</fullName>
    </recommendedName>
</protein>
<comment type="caution">
    <text evidence="1">The sequence shown here is derived from an EMBL/GenBank/DDBJ whole genome shotgun (WGS) entry which is preliminary data.</text>
</comment>
<proteinExistence type="predicted"/>
<dbReference type="InterPro" id="IPR046902">
    <property type="entry name" value="ABC-3C_MC4"/>
</dbReference>
<dbReference type="Pfam" id="PF20290">
    <property type="entry name" value="MC4"/>
    <property type="match status" value="1"/>
</dbReference>
<sequence>MSKLPYIQPDKDKYYNLGIVLILLNSLSRTKRGKLNITVERLQIFYFLVTRPVLMNQVLSLAGKKVKELEEVDVYSVSTISQNVDELFDKNKIRLLLKELISYGYIDVHLTEKDGFVFELSNIGKSKVEELKSGYFKKIINFSESLKLLLSETTSKLNSYINAYLTQR</sequence>
<organism evidence="1 2">
    <name type="scientific">Vibrio anguillarum</name>
    <name type="common">Listonella anguillarum</name>
    <dbReference type="NCBI Taxonomy" id="55601"/>
    <lineage>
        <taxon>Bacteria</taxon>
        <taxon>Pseudomonadati</taxon>
        <taxon>Pseudomonadota</taxon>
        <taxon>Gammaproteobacteria</taxon>
        <taxon>Vibrionales</taxon>
        <taxon>Vibrionaceae</taxon>
        <taxon>Vibrio</taxon>
    </lineage>
</organism>
<dbReference type="Proteomes" id="UP000722957">
    <property type="component" value="Unassembled WGS sequence"/>
</dbReference>
<evidence type="ECO:0000313" key="2">
    <source>
        <dbReference type="Proteomes" id="UP000722957"/>
    </source>
</evidence>
<evidence type="ECO:0000313" key="1">
    <source>
        <dbReference type="EMBL" id="MBF4274234.1"/>
    </source>
</evidence>
<dbReference type="EMBL" id="RDOM01000132">
    <property type="protein sequence ID" value="MBF4274234.1"/>
    <property type="molecule type" value="Genomic_DNA"/>
</dbReference>
<dbReference type="RefSeq" id="WP_013857570.1">
    <property type="nucleotide sequence ID" value="NZ_CP021980.1"/>
</dbReference>